<sequence>MRAAKAILAAGPPAPPSSDGGDDSTGDVAGAAVVSAAAASACATAATPDKTSSGYEPGGPEDKLFRYCAAKWSSGLWNSKDLATLSQLVGDAGGRGLEKFAVPLGSRGSNHSRKIQTALGVRDLSDVLYYADVPVYNADKNVRESMRMPIRLPVELLYFCWKETPQELDLGALDPEDYRTSQYTSHPIVRAQADGSVVPVGLYTDKVA</sequence>
<evidence type="ECO:0000256" key="1">
    <source>
        <dbReference type="SAM" id="MobiDB-lite"/>
    </source>
</evidence>
<evidence type="ECO:0000313" key="3">
    <source>
        <dbReference type="Proteomes" id="UP001189429"/>
    </source>
</evidence>
<dbReference type="EMBL" id="CAUYUJ010008413">
    <property type="protein sequence ID" value="CAK0823866.1"/>
    <property type="molecule type" value="Genomic_DNA"/>
</dbReference>
<feature type="region of interest" description="Disordered" evidence="1">
    <location>
        <begin position="1"/>
        <end position="27"/>
    </location>
</feature>
<organism evidence="2 3">
    <name type="scientific">Prorocentrum cordatum</name>
    <dbReference type="NCBI Taxonomy" id="2364126"/>
    <lineage>
        <taxon>Eukaryota</taxon>
        <taxon>Sar</taxon>
        <taxon>Alveolata</taxon>
        <taxon>Dinophyceae</taxon>
        <taxon>Prorocentrales</taxon>
        <taxon>Prorocentraceae</taxon>
        <taxon>Prorocentrum</taxon>
    </lineage>
</organism>
<evidence type="ECO:0000313" key="2">
    <source>
        <dbReference type="EMBL" id="CAK0823866.1"/>
    </source>
</evidence>
<comment type="caution">
    <text evidence="2">The sequence shown here is derived from an EMBL/GenBank/DDBJ whole genome shotgun (WGS) entry which is preliminary data.</text>
</comment>
<protein>
    <submittedName>
        <fullName evidence="2">Uncharacterized protein</fullName>
    </submittedName>
</protein>
<dbReference type="Proteomes" id="UP001189429">
    <property type="component" value="Unassembled WGS sequence"/>
</dbReference>
<accession>A0ABN9RWW5</accession>
<proteinExistence type="predicted"/>
<name>A0ABN9RWW5_9DINO</name>
<keyword evidence="3" id="KW-1185">Reference proteome</keyword>
<reference evidence="2" key="1">
    <citation type="submission" date="2023-10" db="EMBL/GenBank/DDBJ databases">
        <authorList>
            <person name="Chen Y."/>
            <person name="Shah S."/>
            <person name="Dougan E. K."/>
            <person name="Thang M."/>
            <person name="Chan C."/>
        </authorList>
    </citation>
    <scope>NUCLEOTIDE SEQUENCE [LARGE SCALE GENOMIC DNA]</scope>
</reference>
<feature type="non-terminal residue" evidence="2">
    <location>
        <position position="208"/>
    </location>
</feature>
<gene>
    <name evidence="2" type="ORF">PCOR1329_LOCUS24435</name>
</gene>